<dbReference type="Proteomes" id="UP000180254">
    <property type="component" value="Unassembled WGS sequence"/>
</dbReference>
<dbReference type="EMBL" id="MKIE01000002">
    <property type="protein sequence ID" value="OHW62914.1"/>
    <property type="molecule type" value="Genomic_DNA"/>
</dbReference>
<protein>
    <submittedName>
        <fullName evidence="4">Phage capsid family protein</fullName>
    </submittedName>
</protein>
<feature type="domain" description="Phage capsid-like C-terminal" evidence="3">
    <location>
        <begin position="114"/>
        <end position="381"/>
    </location>
</feature>
<comment type="subcellular location">
    <subcellularLocation>
        <location evidence="1">Virion</location>
    </subcellularLocation>
</comment>
<dbReference type="Gene3D" id="3.30.2320.10">
    <property type="entry name" value="hypothetical protein PF0899 domain"/>
    <property type="match status" value="1"/>
</dbReference>
<dbReference type="STRING" id="39480.EUAN_06980"/>
<evidence type="ECO:0000256" key="1">
    <source>
        <dbReference type="ARBA" id="ARBA00004328"/>
    </source>
</evidence>
<evidence type="ECO:0000256" key="2">
    <source>
        <dbReference type="SAM" id="Coils"/>
    </source>
</evidence>
<dbReference type="InterPro" id="IPR054612">
    <property type="entry name" value="Phage_capsid-like_C"/>
</dbReference>
<gene>
    <name evidence="4" type="ORF">EUAN_06980</name>
</gene>
<keyword evidence="2" id="KW-0175">Coiled coil</keyword>
<organism evidence="4 5">
    <name type="scientific">Andreesenia angusta</name>
    <dbReference type="NCBI Taxonomy" id="39480"/>
    <lineage>
        <taxon>Bacteria</taxon>
        <taxon>Bacillati</taxon>
        <taxon>Bacillota</taxon>
        <taxon>Tissierellia</taxon>
        <taxon>Tissierellales</taxon>
        <taxon>Gottschalkiaceae</taxon>
        <taxon>Andreesenia</taxon>
    </lineage>
</organism>
<accession>A0A1S1V8T2</accession>
<feature type="coiled-coil region" evidence="2">
    <location>
        <begin position="28"/>
        <end position="73"/>
    </location>
</feature>
<dbReference type="NCBIfam" id="TIGR01554">
    <property type="entry name" value="major_cap_HK97"/>
    <property type="match status" value="1"/>
</dbReference>
<reference evidence="4 5" key="1">
    <citation type="submission" date="2016-09" db="EMBL/GenBank/DDBJ databases">
        <title>Genome sequence of Eubacterium angustum.</title>
        <authorList>
            <person name="Poehlein A."/>
            <person name="Daniel R."/>
        </authorList>
    </citation>
    <scope>NUCLEOTIDE SEQUENCE [LARGE SCALE GENOMIC DNA]</scope>
    <source>
        <strain evidence="4 5">DSM 1989</strain>
    </source>
</reference>
<evidence type="ECO:0000313" key="5">
    <source>
        <dbReference type="Proteomes" id="UP000180254"/>
    </source>
</evidence>
<comment type="caution">
    <text evidence="4">The sequence shown here is derived from an EMBL/GenBank/DDBJ whole genome shotgun (WGS) entry which is preliminary data.</text>
</comment>
<name>A0A1S1V8T2_9FIRM</name>
<dbReference type="OrthoDB" id="9786516at2"/>
<evidence type="ECO:0000313" key="4">
    <source>
        <dbReference type="EMBL" id="OHW62914.1"/>
    </source>
</evidence>
<dbReference type="InterPro" id="IPR024455">
    <property type="entry name" value="Phage_capsid"/>
</dbReference>
<sequence>MKREIALKNIELETRAMPEVLETRNSLIEEMESMVEKTKTEKRSFDQKESTRYKEIKSEIARIDQTLEAQEEQRQLGEGGKANKGEKRSADAVFADFIRGETRAVGEMDTTADGNIIPTELSKDIIKKVTETSDLFNKIKRINSTGKYQQIIETGKATAGWTNELAEVTATDGSYDLIEIGHHKLGALTKISIELINEASFDITGEVVDQISRSFAEKAEQAIIKGTGTGQPTGLVTSGVAVNLASKTAITADEIIDIYHSIKAPYMKNAIWLMNRGTLAALRKLKDADGQYIFQPDMTKEYVGLLLGKPIVVSEYVDNLGVSAKPILFGDLASSYIANIKPTQSIQMLRELFSTQGAVGVLGFLFFDGKPVNAEAYAVAKCPAV</sequence>
<dbReference type="RefSeq" id="WP_071061738.1">
    <property type="nucleotide sequence ID" value="NZ_MKIE01000002.1"/>
</dbReference>
<dbReference type="AlphaFoldDB" id="A0A1S1V8T2"/>
<proteinExistence type="predicted"/>
<dbReference type="Pfam" id="PF05065">
    <property type="entry name" value="Phage_capsid"/>
    <property type="match status" value="1"/>
</dbReference>
<evidence type="ECO:0000259" key="3">
    <source>
        <dbReference type="Pfam" id="PF05065"/>
    </source>
</evidence>
<dbReference type="SUPFAM" id="SSF56563">
    <property type="entry name" value="Major capsid protein gp5"/>
    <property type="match status" value="1"/>
</dbReference>
<keyword evidence="5" id="KW-1185">Reference proteome</keyword>